<dbReference type="GO" id="GO:0030246">
    <property type="term" value="F:carbohydrate binding"/>
    <property type="evidence" value="ECO:0007669"/>
    <property type="project" value="InterPro"/>
</dbReference>
<dbReference type="GO" id="GO:0102210">
    <property type="term" value="F:rhamnogalacturonan endolyase activity"/>
    <property type="evidence" value="ECO:0007669"/>
    <property type="project" value="UniProtKB-EC"/>
</dbReference>
<dbReference type="Proteomes" id="UP001179952">
    <property type="component" value="Unassembled WGS sequence"/>
</dbReference>
<dbReference type="Pfam" id="PF14686">
    <property type="entry name" value="fn3_3"/>
    <property type="match status" value="1"/>
</dbReference>
<gene>
    <name evidence="10" type="ORF">QJS04_geneDACA005769</name>
</gene>
<dbReference type="PANTHER" id="PTHR32018">
    <property type="entry name" value="RHAMNOGALACTURONATE LYASE FAMILY PROTEIN"/>
    <property type="match status" value="1"/>
</dbReference>
<comment type="similarity">
    <text evidence="3">Belongs to the polysaccharide lyase 4 family.</text>
</comment>
<dbReference type="InterPro" id="IPR029413">
    <property type="entry name" value="RG-lyase_II"/>
</dbReference>
<dbReference type="Gene3D" id="2.60.40.1120">
    <property type="entry name" value="Carboxypeptidase-like, regulatory domain"/>
    <property type="match status" value="1"/>
</dbReference>
<dbReference type="EC" id="4.2.2.23" evidence="4"/>
<feature type="domain" description="Rhamnogalacturonan lyase" evidence="8">
    <location>
        <begin position="411"/>
        <end position="598"/>
    </location>
</feature>
<evidence type="ECO:0000256" key="4">
    <source>
        <dbReference type="ARBA" id="ARBA00012437"/>
    </source>
</evidence>
<dbReference type="SUPFAM" id="SSF49452">
    <property type="entry name" value="Starch-binding domain-like"/>
    <property type="match status" value="1"/>
</dbReference>
<sequence>MENDKLQVTFMNPQGKVTGIRYNGVDNLLETRNEETNRGLDGAVFKVIHQDENQIEISFSRSWDTSLKGTYMAPLNIDLRFIMLRGLSGFYTYTIYEHLQEWPDFDITQTRVAFKLNQNKFNFMAVADNRQRIMPLPEDRMPPRGEPLAYPEAVRLIAPSNLNLKGEVDDKYQYSCNSKDNRLHGWISSDPPIGFWQISASDEFRTAGPLKQDLTSHVGPTTLAMFISTHYAGLDLALQFRNGEYWKKTFGPIFIYLNSGHGGMDNKSMIWEDAKSQLQKEVESWPYSFAVSDDFPKADQRGSVRGRLMVRDRYINNKYDFPANSAYIGLALPGEAGSWQKECKGYQFWTNASPDGYFSIKNVRAGDYNLYAWVPGIMGDYKYNVMINITAKSDINLGELVYEPPRNGPTWWEIGVPDRSAAEFFIPDPDPEYVNKPYVHHPDRFRQYGLWDRYTELYPNGDLIYNVGFSDYKKDWFFAHVTRKTKNNTYEGTTWQIRFRADRVIKNATYTLWVALASADYSELQVRFNYLNANPAHFTTRLIGRDNAIARHGDHGIYWLFNISAKSAWLVEGENMIYLTQARGSDPFRGFMYDYIRFEGPWVTDTITK</sequence>
<comment type="caution">
    <text evidence="10">The sequence shown here is derived from an EMBL/GenBank/DDBJ whole genome shotgun (WGS) entry which is preliminary data.</text>
</comment>
<dbReference type="InterPro" id="IPR014718">
    <property type="entry name" value="GH-type_carb-bd"/>
</dbReference>
<dbReference type="InterPro" id="IPR011013">
    <property type="entry name" value="Gal_mutarotase_sf_dom"/>
</dbReference>
<dbReference type="SUPFAM" id="SSF74650">
    <property type="entry name" value="Galactose mutarotase-like"/>
    <property type="match status" value="1"/>
</dbReference>
<keyword evidence="6" id="KW-0732">Signal</keyword>
<dbReference type="Gene3D" id="2.60.120.260">
    <property type="entry name" value="Galactose-binding domain-like"/>
    <property type="match status" value="1"/>
</dbReference>
<evidence type="ECO:0000259" key="8">
    <source>
        <dbReference type="Pfam" id="PF14683"/>
    </source>
</evidence>
<keyword evidence="11" id="KW-1185">Reference proteome</keyword>
<keyword evidence="5" id="KW-0964">Secreted</keyword>
<dbReference type="AlphaFoldDB" id="A0AAV9BII9"/>
<dbReference type="Pfam" id="PF14683">
    <property type="entry name" value="CBM-like"/>
    <property type="match status" value="1"/>
</dbReference>
<dbReference type="SUPFAM" id="SSF49785">
    <property type="entry name" value="Galactose-binding domain-like"/>
    <property type="match status" value="1"/>
</dbReference>
<evidence type="ECO:0000259" key="9">
    <source>
        <dbReference type="Pfam" id="PF14686"/>
    </source>
</evidence>
<reference evidence="10" key="2">
    <citation type="submission" date="2023-06" db="EMBL/GenBank/DDBJ databases">
        <authorList>
            <person name="Ma L."/>
            <person name="Liu K.-W."/>
            <person name="Li Z."/>
            <person name="Hsiao Y.-Y."/>
            <person name="Qi Y."/>
            <person name="Fu T."/>
            <person name="Tang G."/>
            <person name="Zhang D."/>
            <person name="Sun W.-H."/>
            <person name="Liu D.-K."/>
            <person name="Li Y."/>
            <person name="Chen G.-Z."/>
            <person name="Liu X.-D."/>
            <person name="Liao X.-Y."/>
            <person name="Jiang Y.-T."/>
            <person name="Yu X."/>
            <person name="Hao Y."/>
            <person name="Huang J."/>
            <person name="Zhao X.-W."/>
            <person name="Ke S."/>
            <person name="Chen Y.-Y."/>
            <person name="Wu W.-L."/>
            <person name="Hsu J.-L."/>
            <person name="Lin Y.-F."/>
            <person name="Huang M.-D."/>
            <person name="Li C.-Y."/>
            <person name="Huang L."/>
            <person name="Wang Z.-W."/>
            <person name="Zhao X."/>
            <person name="Zhong W.-Y."/>
            <person name="Peng D.-H."/>
            <person name="Ahmad S."/>
            <person name="Lan S."/>
            <person name="Zhang J.-S."/>
            <person name="Tsai W.-C."/>
            <person name="Van De Peer Y."/>
            <person name="Liu Z.-J."/>
        </authorList>
    </citation>
    <scope>NUCLEOTIDE SEQUENCE</scope>
    <source>
        <strain evidence="10">SCP</strain>
        <tissue evidence="10">Leaves</tissue>
    </source>
</reference>
<dbReference type="Gene3D" id="2.70.98.10">
    <property type="match status" value="1"/>
</dbReference>
<evidence type="ECO:0000256" key="3">
    <source>
        <dbReference type="ARBA" id="ARBA00010418"/>
    </source>
</evidence>
<evidence type="ECO:0000256" key="6">
    <source>
        <dbReference type="ARBA" id="ARBA00022729"/>
    </source>
</evidence>
<keyword evidence="7" id="KW-0456">Lyase</keyword>
<reference evidence="10" key="1">
    <citation type="journal article" date="2023" name="Nat. Commun.">
        <title>Diploid and tetraploid genomes of Acorus and the evolution of monocots.</title>
        <authorList>
            <person name="Ma L."/>
            <person name="Liu K.W."/>
            <person name="Li Z."/>
            <person name="Hsiao Y.Y."/>
            <person name="Qi Y."/>
            <person name="Fu T."/>
            <person name="Tang G.D."/>
            <person name="Zhang D."/>
            <person name="Sun W.H."/>
            <person name="Liu D.K."/>
            <person name="Li Y."/>
            <person name="Chen G.Z."/>
            <person name="Liu X.D."/>
            <person name="Liao X.Y."/>
            <person name="Jiang Y.T."/>
            <person name="Yu X."/>
            <person name="Hao Y."/>
            <person name="Huang J."/>
            <person name="Zhao X.W."/>
            <person name="Ke S."/>
            <person name="Chen Y.Y."/>
            <person name="Wu W.L."/>
            <person name="Hsu J.L."/>
            <person name="Lin Y.F."/>
            <person name="Huang M.D."/>
            <person name="Li C.Y."/>
            <person name="Huang L."/>
            <person name="Wang Z.W."/>
            <person name="Zhao X."/>
            <person name="Zhong W.Y."/>
            <person name="Peng D.H."/>
            <person name="Ahmad S."/>
            <person name="Lan S."/>
            <person name="Zhang J.S."/>
            <person name="Tsai W.C."/>
            <person name="Van de Peer Y."/>
            <person name="Liu Z.J."/>
        </authorList>
    </citation>
    <scope>NUCLEOTIDE SEQUENCE</scope>
    <source>
        <strain evidence="10">SCP</strain>
    </source>
</reference>
<proteinExistence type="inferred from homology"/>
<evidence type="ECO:0000256" key="2">
    <source>
        <dbReference type="ARBA" id="ARBA00004613"/>
    </source>
</evidence>
<comment type="catalytic activity">
    <reaction evidence="1">
        <text>Endotype eliminative cleavage of L-alpha-rhamnopyranosyl-(1-&gt;4)-alpha-D-galactopyranosyluronic acid bonds of rhamnogalacturonan I domains in ramified hairy regions of pectin leaving L-rhamnopyranose at the reducing end and 4-deoxy-4,5-unsaturated D-galactopyranosyluronic acid at the non-reducing end.</text>
        <dbReference type="EC" id="4.2.2.23"/>
    </reaction>
</comment>
<name>A0AAV9BII9_ACOGR</name>
<feature type="domain" description="Rhamnogalacturonan lyase" evidence="9">
    <location>
        <begin position="324"/>
        <end position="397"/>
    </location>
</feature>
<dbReference type="Pfam" id="PF06045">
    <property type="entry name" value="Rhamnogal_lyase"/>
    <property type="match status" value="2"/>
</dbReference>
<dbReference type="InterPro" id="IPR051850">
    <property type="entry name" value="Polysacch_Lyase_4"/>
</dbReference>
<comment type="subcellular location">
    <subcellularLocation>
        <location evidence="2">Secreted</location>
    </subcellularLocation>
</comment>
<dbReference type="CDD" id="cd10316">
    <property type="entry name" value="RGL4_M"/>
    <property type="match status" value="1"/>
</dbReference>
<dbReference type="InterPro" id="IPR029411">
    <property type="entry name" value="RG-lyase_III"/>
</dbReference>
<dbReference type="EMBL" id="JAUJYN010000003">
    <property type="protein sequence ID" value="KAK1276222.1"/>
    <property type="molecule type" value="Genomic_DNA"/>
</dbReference>
<evidence type="ECO:0000256" key="1">
    <source>
        <dbReference type="ARBA" id="ARBA00001324"/>
    </source>
</evidence>
<organism evidence="10 11">
    <name type="scientific">Acorus gramineus</name>
    <name type="common">Dwarf sweet flag</name>
    <dbReference type="NCBI Taxonomy" id="55184"/>
    <lineage>
        <taxon>Eukaryota</taxon>
        <taxon>Viridiplantae</taxon>
        <taxon>Streptophyta</taxon>
        <taxon>Embryophyta</taxon>
        <taxon>Tracheophyta</taxon>
        <taxon>Spermatophyta</taxon>
        <taxon>Magnoliopsida</taxon>
        <taxon>Liliopsida</taxon>
        <taxon>Acoraceae</taxon>
        <taxon>Acorus</taxon>
    </lineage>
</organism>
<evidence type="ECO:0000256" key="5">
    <source>
        <dbReference type="ARBA" id="ARBA00022525"/>
    </source>
</evidence>
<evidence type="ECO:0000313" key="10">
    <source>
        <dbReference type="EMBL" id="KAK1276222.1"/>
    </source>
</evidence>
<dbReference type="CDD" id="cd10317">
    <property type="entry name" value="RGL4_C"/>
    <property type="match status" value="1"/>
</dbReference>
<dbReference type="InterPro" id="IPR008979">
    <property type="entry name" value="Galactose-bd-like_sf"/>
</dbReference>
<evidence type="ECO:0000256" key="7">
    <source>
        <dbReference type="ARBA" id="ARBA00023239"/>
    </source>
</evidence>
<evidence type="ECO:0000313" key="11">
    <source>
        <dbReference type="Proteomes" id="UP001179952"/>
    </source>
</evidence>
<accession>A0AAV9BII9</accession>
<dbReference type="CDD" id="cd10320">
    <property type="entry name" value="RGL4_N"/>
    <property type="match status" value="1"/>
</dbReference>
<dbReference type="InterPro" id="IPR010325">
    <property type="entry name" value="Rhamnogal_lyase"/>
</dbReference>
<dbReference type="GO" id="GO:0005975">
    <property type="term" value="P:carbohydrate metabolic process"/>
    <property type="evidence" value="ECO:0007669"/>
    <property type="project" value="InterPro"/>
</dbReference>
<protein>
    <recommendedName>
        <fullName evidence="4">rhamnogalacturonan endolyase</fullName>
        <ecNumber evidence="4">4.2.2.23</ecNumber>
    </recommendedName>
</protein>
<dbReference type="InterPro" id="IPR013784">
    <property type="entry name" value="Carb-bd-like_fold"/>
</dbReference>
<dbReference type="PANTHER" id="PTHR32018:SF1">
    <property type="entry name" value="RHAMNOGALACTURONAN ENDOLYASE"/>
    <property type="match status" value="1"/>
</dbReference>
<dbReference type="FunFam" id="2.60.40.1120:FF:000033">
    <property type="entry name" value="Rhamnogalacturonate lyase B"/>
    <property type="match status" value="1"/>
</dbReference>
<dbReference type="GO" id="GO:0005576">
    <property type="term" value="C:extracellular region"/>
    <property type="evidence" value="ECO:0007669"/>
    <property type="project" value="UniProtKB-SubCell"/>
</dbReference>